<reference evidence="1 2" key="1">
    <citation type="submission" date="2024-01" db="EMBL/GenBank/DDBJ databases">
        <title>Genome assemblies of Stephania.</title>
        <authorList>
            <person name="Yang L."/>
        </authorList>
    </citation>
    <scope>NUCLEOTIDE SEQUENCE [LARGE SCALE GENOMIC DNA]</scope>
    <source>
        <strain evidence="1">YNDBR</strain>
        <tissue evidence="1">Leaf</tissue>
    </source>
</reference>
<dbReference type="AlphaFoldDB" id="A0AAP0P0Z5"/>
<gene>
    <name evidence="1" type="ORF">Syun_016019</name>
</gene>
<comment type="caution">
    <text evidence="1">The sequence shown here is derived from an EMBL/GenBank/DDBJ whole genome shotgun (WGS) entry which is preliminary data.</text>
</comment>
<name>A0AAP0P0Z5_9MAGN</name>
<keyword evidence="2" id="KW-1185">Reference proteome</keyword>
<evidence type="ECO:0000313" key="1">
    <source>
        <dbReference type="EMBL" id="KAK9127222.1"/>
    </source>
</evidence>
<sequence>MSSRSMICFRLVKSLPCFQLSTWPSYLKLCLSFFGSTSCISLGVVAEEEARAMSSLLSFAAIETKEQLRLIGDQNKEVNLSQNYKEI</sequence>
<dbReference type="Proteomes" id="UP001420932">
    <property type="component" value="Unassembled WGS sequence"/>
</dbReference>
<accession>A0AAP0P0Z5</accession>
<evidence type="ECO:0000313" key="2">
    <source>
        <dbReference type="Proteomes" id="UP001420932"/>
    </source>
</evidence>
<proteinExistence type="predicted"/>
<organism evidence="1 2">
    <name type="scientific">Stephania yunnanensis</name>
    <dbReference type="NCBI Taxonomy" id="152371"/>
    <lineage>
        <taxon>Eukaryota</taxon>
        <taxon>Viridiplantae</taxon>
        <taxon>Streptophyta</taxon>
        <taxon>Embryophyta</taxon>
        <taxon>Tracheophyta</taxon>
        <taxon>Spermatophyta</taxon>
        <taxon>Magnoliopsida</taxon>
        <taxon>Ranunculales</taxon>
        <taxon>Menispermaceae</taxon>
        <taxon>Menispermoideae</taxon>
        <taxon>Cissampelideae</taxon>
        <taxon>Stephania</taxon>
    </lineage>
</organism>
<dbReference type="EMBL" id="JBBNAF010000007">
    <property type="protein sequence ID" value="KAK9127222.1"/>
    <property type="molecule type" value="Genomic_DNA"/>
</dbReference>
<protein>
    <submittedName>
        <fullName evidence="1">Uncharacterized protein</fullName>
    </submittedName>
</protein>